<dbReference type="PANTHER" id="PTHR35573">
    <property type="entry name" value="PROTEIN CBG22129"/>
    <property type="match status" value="1"/>
</dbReference>
<proteinExistence type="predicted"/>
<keyword evidence="2" id="KW-1185">Reference proteome</keyword>
<name>A0A0N5A2W2_PARTI</name>
<dbReference type="WBParaSite" id="PTRK_0001597300.1">
    <property type="protein sequence ID" value="PTRK_0001597300.1"/>
    <property type="gene ID" value="PTRK_0001597300"/>
</dbReference>
<feature type="chain" id="PRO_5005892679" evidence="1">
    <location>
        <begin position="23"/>
        <end position="179"/>
    </location>
</feature>
<keyword evidence="1" id="KW-0732">Signal</keyword>
<dbReference type="Proteomes" id="UP000038045">
    <property type="component" value="Unplaced"/>
</dbReference>
<evidence type="ECO:0000313" key="3">
    <source>
        <dbReference type="WBParaSite" id="PTRK_0001597300.1"/>
    </source>
</evidence>
<accession>A0A0N5A2W2</accession>
<dbReference type="AlphaFoldDB" id="A0A0N5A2W2"/>
<feature type="signal peptide" evidence="1">
    <location>
        <begin position="1"/>
        <end position="22"/>
    </location>
</feature>
<evidence type="ECO:0000256" key="1">
    <source>
        <dbReference type="SAM" id="SignalP"/>
    </source>
</evidence>
<dbReference type="PANTHER" id="PTHR35573:SF1">
    <property type="entry name" value="ML DOMAIN-CONTAINING PROTEIN"/>
    <property type="match status" value="1"/>
</dbReference>
<organism evidence="2 3">
    <name type="scientific">Parastrongyloides trichosuri</name>
    <name type="common">Possum-specific nematode worm</name>
    <dbReference type="NCBI Taxonomy" id="131310"/>
    <lineage>
        <taxon>Eukaryota</taxon>
        <taxon>Metazoa</taxon>
        <taxon>Ecdysozoa</taxon>
        <taxon>Nematoda</taxon>
        <taxon>Chromadorea</taxon>
        <taxon>Rhabditida</taxon>
        <taxon>Tylenchina</taxon>
        <taxon>Panagrolaimomorpha</taxon>
        <taxon>Strongyloidoidea</taxon>
        <taxon>Strongyloididae</taxon>
        <taxon>Parastrongyloides</taxon>
    </lineage>
</organism>
<sequence length="179" mass="20223">MAFAKLSCAIIFLISLFSTIEGCDTFPNGTETKLHWYAPIIRGFKIIDIQLSYTNGSTEYPLALEKTIYVQMELINNGPSYYNLNLTLQLWSFGGWQGCSWHLIPTFGLLRNLDACSYGLSCPIPQGKNEMSIKLDLSPFDSVISLLQNDKTYQLQYVLTDRDTGDETCLMIQARSLTH</sequence>
<protein>
    <submittedName>
        <fullName evidence="3">ML domain-containing protein</fullName>
    </submittedName>
</protein>
<reference evidence="3" key="1">
    <citation type="submission" date="2017-02" db="UniProtKB">
        <authorList>
            <consortium name="WormBaseParasite"/>
        </authorList>
    </citation>
    <scope>IDENTIFICATION</scope>
</reference>
<evidence type="ECO:0000313" key="2">
    <source>
        <dbReference type="Proteomes" id="UP000038045"/>
    </source>
</evidence>